<dbReference type="Gene3D" id="1.10.1070.20">
    <property type="match status" value="1"/>
</dbReference>
<accession>A0A6B0XYS5</accession>
<comment type="similarity">
    <text evidence="1">Belongs to the HipA Ser/Thr kinase family.</text>
</comment>
<dbReference type="Pfam" id="PF13657">
    <property type="entry name" value="Couple_hipA"/>
    <property type="match status" value="1"/>
</dbReference>
<dbReference type="CDD" id="cd17793">
    <property type="entry name" value="HipA"/>
    <property type="match status" value="1"/>
</dbReference>
<dbReference type="EMBL" id="VXRY01000022">
    <property type="protein sequence ID" value="MXY32590.1"/>
    <property type="molecule type" value="Genomic_DNA"/>
</dbReference>
<evidence type="ECO:0000313" key="6">
    <source>
        <dbReference type="EMBL" id="MXY32590.1"/>
    </source>
</evidence>
<dbReference type="PANTHER" id="PTHR37419">
    <property type="entry name" value="SERINE/THREONINE-PROTEIN KINASE TOXIN HIPA"/>
    <property type="match status" value="1"/>
</dbReference>
<gene>
    <name evidence="6" type="ORF">F4Y60_00550</name>
</gene>
<name>A0A6B0XYS5_9RHOB</name>
<evidence type="ECO:0000259" key="4">
    <source>
        <dbReference type="Pfam" id="PF07804"/>
    </source>
</evidence>
<dbReference type="InterPro" id="IPR052028">
    <property type="entry name" value="HipA_Ser/Thr_kinase"/>
</dbReference>
<dbReference type="PANTHER" id="PTHR37419:SF1">
    <property type="entry name" value="SERINE_THREONINE-PROTEIN KINASE TOXIN HIPA"/>
    <property type="match status" value="1"/>
</dbReference>
<evidence type="ECO:0000259" key="5">
    <source>
        <dbReference type="Pfam" id="PF13657"/>
    </source>
</evidence>
<dbReference type="NCBIfam" id="TIGR03071">
    <property type="entry name" value="couple_hipA"/>
    <property type="match status" value="1"/>
</dbReference>
<feature type="domain" description="HipA N-terminal subdomain 1" evidence="5">
    <location>
        <begin position="6"/>
        <end position="102"/>
    </location>
</feature>
<sequence>MNGIPVFFETFRVGLLQIGADGNPSFSYDPRWQASPDAFPVSMTMPLDRNLSGPEIVHSWIANLLPEERQLAAIARSLGLSRLDSLGILERIGGDVAGALSFGAPVPRPEWEYVPLTEFYGEPDPGKALERHFEDLRTRPFLVGEDGVRLSLAGGQEKSVLAVLDADGCPKRGLCGDGDRFAVPLNGAPSTVIVKPDNPRHLEGIVENEAYCLSLASAVGIEAVEAGTLQAGARSALAVVRYDRAVIADGTVRRLHQEDFAQALGVLPTQKYERGPLPGPSLKDILGMGGKDWAMKHGVSSGLSGQERSRILDQVIFNVLVANTDAHAKNYALLLNGGHARLTPLYDVSCALPWKHIDQNFAQKLAGKKRRPGDVAPRHWDAIARDSGFNASHVRERVVRIADRIFRSGPETASKVAAMPGVHLGTVNLVRDMVQSNALRIMGRIESSARSAPRPVSVQGDHDLTLG</sequence>
<evidence type="ECO:0000256" key="1">
    <source>
        <dbReference type="ARBA" id="ARBA00010164"/>
    </source>
</evidence>
<dbReference type="GO" id="GO:0004674">
    <property type="term" value="F:protein serine/threonine kinase activity"/>
    <property type="evidence" value="ECO:0007669"/>
    <property type="project" value="TreeGrafter"/>
</dbReference>
<keyword evidence="3" id="KW-0418">Kinase</keyword>
<evidence type="ECO:0000256" key="2">
    <source>
        <dbReference type="ARBA" id="ARBA00022679"/>
    </source>
</evidence>
<reference evidence="6" key="1">
    <citation type="submission" date="2019-09" db="EMBL/GenBank/DDBJ databases">
        <title>Characterisation of the sponge microbiome using genome-centric metagenomics.</title>
        <authorList>
            <person name="Engelberts J.P."/>
            <person name="Robbins S.J."/>
            <person name="De Goeij J.M."/>
            <person name="Aranda M."/>
            <person name="Bell S.C."/>
            <person name="Webster N.S."/>
        </authorList>
    </citation>
    <scope>NUCLEOTIDE SEQUENCE</scope>
    <source>
        <strain evidence="6">SB0664_bin_43</strain>
    </source>
</reference>
<keyword evidence="2" id="KW-0808">Transferase</keyword>
<organism evidence="6">
    <name type="scientific">Boseongicola sp. SB0664_bin_43</name>
    <dbReference type="NCBI Taxonomy" id="2604844"/>
    <lineage>
        <taxon>Bacteria</taxon>
        <taxon>Pseudomonadati</taxon>
        <taxon>Pseudomonadota</taxon>
        <taxon>Alphaproteobacteria</taxon>
        <taxon>Rhodobacterales</taxon>
        <taxon>Paracoccaceae</taxon>
        <taxon>Boseongicola</taxon>
    </lineage>
</organism>
<proteinExistence type="inferred from homology"/>
<dbReference type="InterPro" id="IPR012893">
    <property type="entry name" value="HipA-like_C"/>
</dbReference>
<dbReference type="GO" id="GO:0005829">
    <property type="term" value="C:cytosol"/>
    <property type="evidence" value="ECO:0007669"/>
    <property type="project" value="TreeGrafter"/>
</dbReference>
<dbReference type="AlphaFoldDB" id="A0A6B0XYS5"/>
<dbReference type="InterPro" id="IPR017508">
    <property type="entry name" value="HipA_N1"/>
</dbReference>
<evidence type="ECO:0000256" key="3">
    <source>
        <dbReference type="ARBA" id="ARBA00022777"/>
    </source>
</evidence>
<protein>
    <submittedName>
        <fullName evidence="6">Type II toxin-antitoxin system HipA family toxin</fullName>
    </submittedName>
</protein>
<comment type="caution">
    <text evidence="6">The sequence shown here is derived from an EMBL/GenBank/DDBJ whole genome shotgun (WGS) entry which is preliminary data.</text>
</comment>
<dbReference type="Pfam" id="PF07804">
    <property type="entry name" value="HipA_C"/>
    <property type="match status" value="1"/>
</dbReference>
<feature type="domain" description="HipA-like C-terminal" evidence="4">
    <location>
        <begin position="150"/>
        <end position="405"/>
    </location>
</feature>